<name>A0ABT8AQH4_9HYPH</name>
<reference evidence="4" key="1">
    <citation type="journal article" date="2019" name="Int. J. Syst. Evol. Microbiol.">
        <title>The Global Catalogue of Microorganisms (GCM) 10K type strain sequencing project: providing services to taxonomists for standard genome sequencing and annotation.</title>
        <authorList>
            <consortium name="The Broad Institute Genomics Platform"/>
            <consortium name="The Broad Institute Genome Sequencing Center for Infectious Disease"/>
            <person name="Wu L."/>
            <person name="Ma J."/>
        </authorList>
    </citation>
    <scope>NUCLEOTIDE SEQUENCE [LARGE SCALE GENOMIC DNA]</scope>
    <source>
        <strain evidence="4">CECT 7806</strain>
    </source>
</reference>
<protein>
    <submittedName>
        <fullName evidence="3">Uncharacterized protein</fullName>
    </submittedName>
</protein>
<dbReference type="Proteomes" id="UP001244297">
    <property type="component" value="Unassembled WGS sequence"/>
</dbReference>
<dbReference type="EMBL" id="JAUFPT010000056">
    <property type="protein sequence ID" value="MDN3572154.1"/>
    <property type="molecule type" value="Genomic_DNA"/>
</dbReference>
<keyword evidence="4" id="KW-1185">Reference proteome</keyword>
<evidence type="ECO:0000256" key="2">
    <source>
        <dbReference type="SAM" id="SignalP"/>
    </source>
</evidence>
<feature type="signal peptide" evidence="2">
    <location>
        <begin position="1"/>
        <end position="16"/>
    </location>
</feature>
<feature type="compositionally biased region" description="Basic and acidic residues" evidence="1">
    <location>
        <begin position="100"/>
        <end position="113"/>
    </location>
</feature>
<dbReference type="RefSeq" id="WP_238290591.1">
    <property type="nucleotide sequence ID" value="NZ_BPQS01000025.1"/>
</dbReference>
<accession>A0ABT8AQH4</accession>
<organism evidence="3 4">
    <name type="scientific">Methylobacterium longum</name>
    <dbReference type="NCBI Taxonomy" id="767694"/>
    <lineage>
        <taxon>Bacteria</taxon>
        <taxon>Pseudomonadati</taxon>
        <taxon>Pseudomonadota</taxon>
        <taxon>Alphaproteobacteria</taxon>
        <taxon>Hyphomicrobiales</taxon>
        <taxon>Methylobacteriaceae</taxon>
        <taxon>Methylobacterium</taxon>
    </lineage>
</organism>
<sequence length="266" mass="28219">MSAPVRSFLAVGTAFAAGIAVTAAFVGGRPERPQVEPAMTAGPSATGQAPKVADLASTSRAAETAPLGKAPAATETWVDPTRQRAAAPAPNPPLPPLVFHVERRSEPAKDQAARDGTGADEGDVRRTAVVPPPRRPTASELLAKSGPRREPASETDTADATRESRAPAPKPQAPRQTANAQHKAAGSRVASSDASQDDVRLVAPRQSRQIYVARRDDVDPPSGFYPPRHVEVVDRYERDVEDRPSVVRRRVTAAEAGGVLRWLDHP</sequence>
<keyword evidence="2" id="KW-0732">Signal</keyword>
<proteinExistence type="predicted"/>
<comment type="caution">
    <text evidence="3">The sequence shown here is derived from an EMBL/GenBank/DDBJ whole genome shotgun (WGS) entry which is preliminary data.</text>
</comment>
<evidence type="ECO:0000313" key="3">
    <source>
        <dbReference type="EMBL" id="MDN3572154.1"/>
    </source>
</evidence>
<feature type="region of interest" description="Disordered" evidence="1">
    <location>
        <begin position="31"/>
        <end position="205"/>
    </location>
</feature>
<evidence type="ECO:0000256" key="1">
    <source>
        <dbReference type="SAM" id="MobiDB-lite"/>
    </source>
</evidence>
<gene>
    <name evidence="3" type="ORF">QWZ18_16170</name>
</gene>
<evidence type="ECO:0000313" key="4">
    <source>
        <dbReference type="Proteomes" id="UP001244297"/>
    </source>
</evidence>
<feature type="chain" id="PRO_5045802408" evidence="2">
    <location>
        <begin position="17"/>
        <end position="266"/>
    </location>
</feature>